<dbReference type="EMBL" id="JAMKOV010000050">
    <property type="protein sequence ID" value="KAI8035060.1"/>
    <property type="molecule type" value="Genomic_DNA"/>
</dbReference>
<feature type="non-terminal residue" evidence="1">
    <location>
        <position position="1"/>
    </location>
</feature>
<gene>
    <name evidence="1" type="ORF">M5D96_012153</name>
</gene>
<accession>A0A9Q0BKK6</accession>
<name>A0A9Q0BKK6_9MUSC</name>
<keyword evidence="2" id="KW-1185">Reference proteome</keyword>
<comment type="caution">
    <text evidence="1">The sequence shown here is derived from an EMBL/GenBank/DDBJ whole genome shotgun (WGS) entry which is preliminary data.</text>
</comment>
<reference evidence="1" key="1">
    <citation type="journal article" date="2023" name="Genome Biol. Evol.">
        <title>Long-read-based Genome Assembly of Drosophila gunungcola Reveals Fewer Chemosensory Genes in Flower-breeding Species.</title>
        <authorList>
            <person name="Negi A."/>
            <person name="Liao B.Y."/>
            <person name="Yeh S.D."/>
        </authorList>
    </citation>
    <scope>NUCLEOTIDE SEQUENCE</scope>
    <source>
        <strain evidence="1">Sukarami</strain>
    </source>
</reference>
<evidence type="ECO:0000313" key="2">
    <source>
        <dbReference type="Proteomes" id="UP001059596"/>
    </source>
</evidence>
<proteinExistence type="predicted"/>
<protein>
    <submittedName>
        <fullName evidence="1">Uncharacterized protein</fullName>
    </submittedName>
</protein>
<evidence type="ECO:0000313" key="1">
    <source>
        <dbReference type="EMBL" id="KAI8035060.1"/>
    </source>
</evidence>
<organism evidence="1 2">
    <name type="scientific">Drosophila gunungcola</name>
    <name type="common">fruit fly</name>
    <dbReference type="NCBI Taxonomy" id="103775"/>
    <lineage>
        <taxon>Eukaryota</taxon>
        <taxon>Metazoa</taxon>
        <taxon>Ecdysozoa</taxon>
        <taxon>Arthropoda</taxon>
        <taxon>Hexapoda</taxon>
        <taxon>Insecta</taxon>
        <taxon>Pterygota</taxon>
        <taxon>Neoptera</taxon>
        <taxon>Endopterygota</taxon>
        <taxon>Diptera</taxon>
        <taxon>Brachycera</taxon>
        <taxon>Muscomorpha</taxon>
        <taxon>Ephydroidea</taxon>
        <taxon>Drosophilidae</taxon>
        <taxon>Drosophila</taxon>
        <taxon>Sophophora</taxon>
    </lineage>
</organism>
<sequence length="83" mass="9670">NTFPFAFAYTDGNKPQNNQRHFYIRHHPTLPSTFHRVSHPAGFPFVTFGSHSVFSFFQLVDICKYECSRAIITKMLHTQIIPK</sequence>
<dbReference type="Proteomes" id="UP001059596">
    <property type="component" value="Unassembled WGS sequence"/>
</dbReference>
<dbReference type="AlphaFoldDB" id="A0A9Q0BKK6"/>